<evidence type="ECO:0000259" key="6">
    <source>
        <dbReference type="PROSITE" id="PS51379"/>
    </source>
</evidence>
<dbReference type="PANTHER" id="PTHR43578">
    <property type="entry name" value="NADH-QUINONE OXIDOREDUCTASE SUBUNIT F"/>
    <property type="match status" value="1"/>
</dbReference>
<dbReference type="Gene3D" id="3.10.20.600">
    <property type="match status" value="1"/>
</dbReference>
<dbReference type="SUPFAM" id="SSF140490">
    <property type="entry name" value="Nqo1C-terminal domain-like"/>
    <property type="match status" value="1"/>
</dbReference>
<dbReference type="Pfam" id="PF10589">
    <property type="entry name" value="NADH_4Fe-4S"/>
    <property type="match status" value="1"/>
</dbReference>
<dbReference type="GO" id="GO:0010181">
    <property type="term" value="F:FMN binding"/>
    <property type="evidence" value="ECO:0007669"/>
    <property type="project" value="InterPro"/>
</dbReference>
<comment type="caution">
    <text evidence="7">The sequence shown here is derived from an EMBL/GenBank/DDBJ whole genome shotgun (WGS) entry which is preliminary data.</text>
</comment>
<dbReference type="Pfam" id="PF01257">
    <property type="entry name" value="2Fe-2S_thioredx"/>
    <property type="match status" value="1"/>
</dbReference>
<evidence type="ECO:0000256" key="5">
    <source>
        <dbReference type="ARBA" id="ARBA00023014"/>
    </source>
</evidence>
<dbReference type="Gene3D" id="3.40.50.11540">
    <property type="entry name" value="NADH-ubiquinone oxidoreductase 51kDa subunit"/>
    <property type="match status" value="1"/>
</dbReference>
<sequence>MNREILVCCGTGCLANGAQAVVDAFSAAISGDGSISVKPAVKKTGCNGFCENGPIVTIYPDNITYYKVRPADVSEIIKSLDGAPVERLLYRDDSGNAVCSREENPFYAAQYKIALRNTGRIDPSSIQDYLDRGGYKGLEAALSMSPEEVIEQIETSGLRGRGGAGFPTGRKWRSCREVPSDIKYMLCNGDEGDPGAFMDRSILEGDPHSVLEGLIIGAYAIGARYGYFYIRDEYGLALSHMEEAIASARHSGFLGKNILGSDFHFDCEIVRGGGAFVCGESSALMSSIEGKPGEPRVKYTRSVEKGLFDQPTVLNNVETLANVPYILVHGGASFAKLGTEGSKGTKVFSLVGKVNRTGLVEVPMGATLRHLIFDIGGGIRDGGKFKGIQTGGPSGGCIPEELLDLEIDFDTLKANGSMMGSGGMIVMDETTCMVELSRYYLSFLAGESCGKCTPCREGLRCMLDILTRITEGHASMKDLDLLEDLAYTAKEASLCELGRTAANPVISTLTWFRDEYEAHIREHRCPAGVCTALIRYRIDPEKCKGCGLCGKKCPAGAIHGERKLPYRINPDSCIKCGLCRHTCKFDAILVE</sequence>
<dbReference type="SUPFAM" id="SSF142984">
    <property type="entry name" value="Nqo1 middle domain-like"/>
    <property type="match status" value="1"/>
</dbReference>
<dbReference type="SUPFAM" id="SSF142019">
    <property type="entry name" value="Nqo1 FMN-binding domain-like"/>
    <property type="match status" value="1"/>
</dbReference>
<feature type="domain" description="4Fe-4S ferredoxin-type" evidence="6">
    <location>
        <begin position="534"/>
        <end position="563"/>
    </location>
</feature>
<keyword evidence="5" id="KW-0411">Iron-sulfur</keyword>
<dbReference type="FunFam" id="1.20.1440.230:FF:000001">
    <property type="entry name" value="Mitochondrial NADH dehydrogenase flavoprotein 1"/>
    <property type="match status" value="1"/>
</dbReference>
<proteinExistence type="inferred from homology"/>
<dbReference type="Gene3D" id="3.40.30.10">
    <property type="entry name" value="Glutaredoxin"/>
    <property type="match status" value="1"/>
</dbReference>
<dbReference type="GO" id="GO:0046872">
    <property type="term" value="F:metal ion binding"/>
    <property type="evidence" value="ECO:0007669"/>
    <property type="project" value="UniProtKB-KW"/>
</dbReference>
<dbReference type="InterPro" id="IPR017900">
    <property type="entry name" value="4Fe4S_Fe_S_CS"/>
</dbReference>
<evidence type="ECO:0000256" key="4">
    <source>
        <dbReference type="ARBA" id="ARBA00023004"/>
    </source>
</evidence>
<dbReference type="InterPro" id="IPR037207">
    <property type="entry name" value="Nuop51_4Fe4S-bd_sf"/>
</dbReference>
<dbReference type="Gene3D" id="1.20.1440.230">
    <property type="entry name" value="NADH-ubiquinone oxidoreductase 51kDa subunit, iron-sulphur binding domain"/>
    <property type="match status" value="1"/>
</dbReference>
<dbReference type="Proteomes" id="UP000602647">
    <property type="component" value="Unassembled WGS sequence"/>
</dbReference>
<dbReference type="AlphaFoldDB" id="A0A923NK96"/>
<dbReference type="SUPFAM" id="SSF54862">
    <property type="entry name" value="4Fe-4S ferredoxins"/>
    <property type="match status" value="1"/>
</dbReference>
<feature type="domain" description="4Fe-4S ferredoxin-type" evidence="6">
    <location>
        <begin position="564"/>
        <end position="591"/>
    </location>
</feature>
<dbReference type="EMBL" id="JACRYT010000016">
    <property type="protein sequence ID" value="MBC6680656.1"/>
    <property type="molecule type" value="Genomic_DNA"/>
</dbReference>
<dbReference type="Gene3D" id="6.10.250.1450">
    <property type="match status" value="1"/>
</dbReference>
<evidence type="ECO:0000313" key="8">
    <source>
        <dbReference type="Proteomes" id="UP000602647"/>
    </source>
</evidence>
<keyword evidence="4" id="KW-0408">Iron</keyword>
<dbReference type="PROSITE" id="PS00198">
    <property type="entry name" value="4FE4S_FER_1"/>
    <property type="match status" value="1"/>
</dbReference>
<dbReference type="PROSITE" id="PS00645">
    <property type="entry name" value="COMPLEX1_51K_2"/>
    <property type="match status" value="1"/>
</dbReference>
<keyword evidence="3" id="KW-0479">Metal-binding</keyword>
<dbReference type="InterPro" id="IPR017896">
    <property type="entry name" value="4Fe4S_Fe-S-bd"/>
</dbReference>
<dbReference type="Pfam" id="PF00037">
    <property type="entry name" value="Fer4"/>
    <property type="match status" value="2"/>
</dbReference>
<keyword evidence="8" id="KW-1185">Reference proteome</keyword>
<dbReference type="GO" id="GO:0051539">
    <property type="term" value="F:4 iron, 4 sulfur cluster binding"/>
    <property type="evidence" value="ECO:0007669"/>
    <property type="project" value="UniProtKB-KW"/>
</dbReference>
<dbReference type="InterPro" id="IPR001949">
    <property type="entry name" value="NADH-UbQ_OxRdtase_51kDa_CS"/>
</dbReference>
<dbReference type="InterPro" id="IPR036249">
    <property type="entry name" value="Thioredoxin-like_sf"/>
</dbReference>
<name>A0A923NK96_9FIRM</name>
<dbReference type="SUPFAM" id="SSF52833">
    <property type="entry name" value="Thioredoxin-like"/>
    <property type="match status" value="1"/>
</dbReference>
<dbReference type="PROSITE" id="PS51379">
    <property type="entry name" value="4FE4S_FER_2"/>
    <property type="match status" value="2"/>
</dbReference>
<dbReference type="InterPro" id="IPR037225">
    <property type="entry name" value="Nuo51_FMN-bd_sf"/>
</dbReference>
<dbReference type="GO" id="GO:0008137">
    <property type="term" value="F:NADH dehydrogenase (ubiquinone) activity"/>
    <property type="evidence" value="ECO:0007669"/>
    <property type="project" value="InterPro"/>
</dbReference>
<dbReference type="InterPro" id="IPR019575">
    <property type="entry name" value="Nuop51_4Fe4S-bd"/>
</dbReference>
<evidence type="ECO:0000256" key="1">
    <source>
        <dbReference type="ARBA" id="ARBA00007523"/>
    </source>
</evidence>
<dbReference type="RefSeq" id="WP_187303752.1">
    <property type="nucleotide sequence ID" value="NZ_JACRYT010000016.1"/>
</dbReference>
<dbReference type="CDD" id="cd02980">
    <property type="entry name" value="TRX_Fd_family"/>
    <property type="match status" value="1"/>
</dbReference>
<dbReference type="SMART" id="SM00928">
    <property type="entry name" value="NADH_4Fe-4S"/>
    <property type="match status" value="1"/>
</dbReference>
<evidence type="ECO:0000256" key="3">
    <source>
        <dbReference type="ARBA" id="ARBA00022723"/>
    </source>
</evidence>
<protein>
    <submittedName>
        <fullName evidence="7">4Fe-4S binding protein</fullName>
    </submittedName>
</protein>
<evidence type="ECO:0000256" key="2">
    <source>
        <dbReference type="ARBA" id="ARBA00022485"/>
    </source>
</evidence>
<evidence type="ECO:0000313" key="7">
    <source>
        <dbReference type="EMBL" id="MBC6680656.1"/>
    </source>
</evidence>
<dbReference type="InterPro" id="IPR011538">
    <property type="entry name" value="Nuo51_FMN-bd"/>
</dbReference>
<dbReference type="PANTHER" id="PTHR43578:SF3">
    <property type="entry name" value="NADH-QUINONE OXIDOREDUCTASE SUBUNIT F"/>
    <property type="match status" value="1"/>
</dbReference>
<comment type="similarity">
    <text evidence="1">Belongs to the complex I 51 kDa subunit family.</text>
</comment>
<gene>
    <name evidence="7" type="ORF">H9L42_12575</name>
</gene>
<dbReference type="Gene3D" id="3.30.70.20">
    <property type="match status" value="2"/>
</dbReference>
<accession>A0A923NK96</accession>
<keyword evidence="2" id="KW-0004">4Fe-4S</keyword>
<dbReference type="Pfam" id="PF01512">
    <property type="entry name" value="Complex1_51K"/>
    <property type="match status" value="1"/>
</dbReference>
<reference evidence="7" key="1">
    <citation type="submission" date="2020-08" db="EMBL/GenBank/DDBJ databases">
        <title>Genome public.</title>
        <authorList>
            <person name="Liu C."/>
            <person name="Sun Q."/>
        </authorList>
    </citation>
    <scope>NUCLEOTIDE SEQUENCE</scope>
    <source>
        <strain evidence="7">BX12</strain>
    </source>
</reference>
<organism evidence="7 8">
    <name type="scientific">Zhenpiania hominis</name>
    <dbReference type="NCBI Taxonomy" id="2763644"/>
    <lineage>
        <taxon>Bacteria</taxon>
        <taxon>Bacillati</taxon>
        <taxon>Bacillota</taxon>
        <taxon>Clostridia</taxon>
        <taxon>Peptostreptococcales</taxon>
        <taxon>Anaerovoracaceae</taxon>
        <taxon>Zhenpiania</taxon>
    </lineage>
</organism>